<dbReference type="InterPro" id="IPR002347">
    <property type="entry name" value="SDR_fam"/>
</dbReference>
<sequence length="268" mass="30150">MPFKYKKVLLLGATSGIGHALAARFVETGTGVIVVGRRKENLDKFIQQYGSKGDVDQATFDITDLANIPSFVQEQFSKHSDIDCVFINAGVQRHLDWTKPEEVNLDNIDLEIKSNYLSYLHLTKAVLPYLSKAQGETAIIYTSSGLALVPNLKNPNYCATKAALHHMLLVLRQQLKDINSNVKIIELLPPAVQTELHDAKHQPEYGDRGRHLGMPLDEFTEEAYNGLCSENNEQVPVGMVKTHMGWNDWEAERQKGFAKITEMMKQQK</sequence>
<dbReference type="AlphaFoldDB" id="A0A6H0Y3Q5"/>
<gene>
    <name evidence="4" type="ORF">AMS68_006777</name>
</gene>
<dbReference type="PANTHER" id="PTHR43669">
    <property type="entry name" value="5-KETO-D-GLUCONATE 5-REDUCTASE"/>
    <property type="match status" value="1"/>
</dbReference>
<evidence type="ECO:0000256" key="1">
    <source>
        <dbReference type="ARBA" id="ARBA00006484"/>
    </source>
</evidence>
<accession>A0A6H0Y3Q5</accession>
<dbReference type="PANTHER" id="PTHR43669:SF11">
    <property type="entry name" value="SHORT-CHAIN DEHYDROGENASE_OXIDOREDUCTASE"/>
    <property type="match status" value="1"/>
</dbReference>
<keyword evidence="2" id="KW-0521">NADP</keyword>
<dbReference type="Gene3D" id="3.40.50.720">
    <property type="entry name" value="NAD(P)-binding Rossmann-like Domain"/>
    <property type="match status" value="1"/>
</dbReference>
<dbReference type="SUPFAM" id="SSF51735">
    <property type="entry name" value="NAD(P)-binding Rossmann-fold domains"/>
    <property type="match status" value="1"/>
</dbReference>
<evidence type="ECO:0000313" key="5">
    <source>
        <dbReference type="Proteomes" id="UP000503462"/>
    </source>
</evidence>
<dbReference type="Pfam" id="PF00106">
    <property type="entry name" value="adh_short"/>
    <property type="match status" value="1"/>
</dbReference>
<dbReference type="InterPro" id="IPR020904">
    <property type="entry name" value="Sc_DH/Rdtase_CS"/>
</dbReference>
<keyword evidence="5" id="KW-1185">Reference proteome</keyword>
<dbReference type="OrthoDB" id="37659at2759"/>
<name>A0A6H0Y3Q5_9PEZI</name>
<dbReference type="PRINTS" id="PR00081">
    <property type="entry name" value="GDHRDH"/>
</dbReference>
<evidence type="ECO:0000256" key="3">
    <source>
        <dbReference type="ARBA" id="ARBA00023002"/>
    </source>
</evidence>
<evidence type="ECO:0000313" key="4">
    <source>
        <dbReference type="EMBL" id="QIX01260.1"/>
    </source>
</evidence>
<evidence type="ECO:0000256" key="2">
    <source>
        <dbReference type="ARBA" id="ARBA00022857"/>
    </source>
</evidence>
<dbReference type="EMBL" id="CP051142">
    <property type="protein sequence ID" value="QIX01260.1"/>
    <property type="molecule type" value="Genomic_DNA"/>
</dbReference>
<dbReference type="Proteomes" id="UP000503462">
    <property type="component" value="Chromosome 4"/>
</dbReference>
<dbReference type="GO" id="GO:0016491">
    <property type="term" value="F:oxidoreductase activity"/>
    <property type="evidence" value="ECO:0007669"/>
    <property type="project" value="UniProtKB-KW"/>
</dbReference>
<keyword evidence="3" id="KW-0560">Oxidoreductase</keyword>
<organism evidence="4 5">
    <name type="scientific">Peltaster fructicola</name>
    <dbReference type="NCBI Taxonomy" id="286661"/>
    <lineage>
        <taxon>Eukaryota</taxon>
        <taxon>Fungi</taxon>
        <taxon>Dikarya</taxon>
        <taxon>Ascomycota</taxon>
        <taxon>Pezizomycotina</taxon>
        <taxon>Dothideomycetes</taxon>
        <taxon>Dothideomycetes incertae sedis</taxon>
        <taxon>Peltaster</taxon>
    </lineage>
</organism>
<proteinExistence type="inferred from homology"/>
<dbReference type="PROSITE" id="PS00061">
    <property type="entry name" value="ADH_SHORT"/>
    <property type="match status" value="1"/>
</dbReference>
<dbReference type="InterPro" id="IPR036291">
    <property type="entry name" value="NAD(P)-bd_dom_sf"/>
</dbReference>
<protein>
    <submittedName>
        <fullName evidence="4">Uncharacterized protein</fullName>
    </submittedName>
</protein>
<comment type="similarity">
    <text evidence="1">Belongs to the short-chain dehydrogenases/reductases (SDR) family.</text>
</comment>
<reference evidence="4 5" key="1">
    <citation type="journal article" date="2016" name="Sci. Rep.">
        <title>Peltaster fructicola genome reveals evolution from an invasive phytopathogen to an ectophytic parasite.</title>
        <authorList>
            <person name="Xu C."/>
            <person name="Chen H."/>
            <person name="Gleason M.L."/>
            <person name="Xu J.R."/>
            <person name="Liu H."/>
            <person name="Zhang R."/>
            <person name="Sun G."/>
        </authorList>
    </citation>
    <scope>NUCLEOTIDE SEQUENCE [LARGE SCALE GENOMIC DNA]</scope>
    <source>
        <strain evidence="4 5">LNHT1506</strain>
    </source>
</reference>